<accession>A0A286UTQ1</accession>
<dbReference type="GO" id="GO:0016787">
    <property type="term" value="F:hydrolase activity"/>
    <property type="evidence" value="ECO:0007669"/>
    <property type="project" value="UniProtKB-KW"/>
</dbReference>
<organism evidence="2 3">
    <name type="scientific">Pyrrhoderma noxium</name>
    <dbReference type="NCBI Taxonomy" id="2282107"/>
    <lineage>
        <taxon>Eukaryota</taxon>
        <taxon>Fungi</taxon>
        <taxon>Dikarya</taxon>
        <taxon>Basidiomycota</taxon>
        <taxon>Agaricomycotina</taxon>
        <taxon>Agaricomycetes</taxon>
        <taxon>Hymenochaetales</taxon>
        <taxon>Hymenochaetaceae</taxon>
        <taxon>Pyrrhoderma</taxon>
    </lineage>
</organism>
<dbReference type="PANTHER" id="PTHR17630:SF44">
    <property type="entry name" value="PROTEIN AIM2"/>
    <property type="match status" value="1"/>
</dbReference>
<dbReference type="Pfam" id="PF01738">
    <property type="entry name" value="DLH"/>
    <property type="match status" value="1"/>
</dbReference>
<comment type="caution">
    <text evidence="2">The sequence shown here is derived from an EMBL/GenBank/DDBJ whole genome shotgun (WGS) entry which is preliminary data.</text>
</comment>
<dbReference type="Proteomes" id="UP000217199">
    <property type="component" value="Unassembled WGS sequence"/>
</dbReference>
<evidence type="ECO:0000313" key="2">
    <source>
        <dbReference type="EMBL" id="PAV22948.1"/>
    </source>
</evidence>
<dbReference type="OrthoDB" id="1393670at2759"/>
<dbReference type="InterPro" id="IPR029058">
    <property type="entry name" value="AB_hydrolase_fold"/>
</dbReference>
<sequence>MSDKILAQAPGDDCYRTVQHSGEPKGRVEKIGDIDTYIATPPTGTASIPAKGIILFYADVYGPLYINNKLLQDHFAEHGYIVLGIDYFLGDPVYVHLEEEGFDRSAWGAKSREQAREHVPTWLEAVRERFGKDAKYAAVGYCFGAPYVLETGAESEMTAAAIAHPAYLTEAHFKDNNAPLFLSCAEIDQTFGLEFRRRAEDILIEGKKTYHFQVFSGIRHGFAIRGDPAVENERWAKEESARSIVGWFNRFIK</sequence>
<dbReference type="EMBL" id="NBII01000001">
    <property type="protein sequence ID" value="PAV22948.1"/>
    <property type="molecule type" value="Genomic_DNA"/>
</dbReference>
<dbReference type="STRING" id="2282107.A0A286UTQ1"/>
<dbReference type="PANTHER" id="PTHR17630">
    <property type="entry name" value="DIENELACTONE HYDROLASE"/>
    <property type="match status" value="1"/>
</dbReference>
<proteinExistence type="predicted"/>
<feature type="domain" description="Dienelactone hydrolase" evidence="1">
    <location>
        <begin position="34"/>
        <end position="251"/>
    </location>
</feature>
<evidence type="ECO:0000313" key="3">
    <source>
        <dbReference type="Proteomes" id="UP000217199"/>
    </source>
</evidence>
<gene>
    <name evidence="2" type="ORF">PNOK_0001500</name>
</gene>
<keyword evidence="3" id="KW-1185">Reference proteome</keyword>
<dbReference type="SUPFAM" id="SSF53474">
    <property type="entry name" value="alpha/beta-Hydrolases"/>
    <property type="match status" value="1"/>
</dbReference>
<dbReference type="Gene3D" id="3.40.50.1820">
    <property type="entry name" value="alpha/beta hydrolase"/>
    <property type="match status" value="1"/>
</dbReference>
<dbReference type="InParanoid" id="A0A286UTQ1"/>
<dbReference type="AlphaFoldDB" id="A0A286UTQ1"/>
<reference evidence="2 3" key="1">
    <citation type="journal article" date="2017" name="Mol. Ecol.">
        <title>Comparative and population genomic landscape of Phellinus noxius: A hypervariable fungus causing root rot in trees.</title>
        <authorList>
            <person name="Chung C.L."/>
            <person name="Lee T.J."/>
            <person name="Akiba M."/>
            <person name="Lee H.H."/>
            <person name="Kuo T.H."/>
            <person name="Liu D."/>
            <person name="Ke H.M."/>
            <person name="Yokoi T."/>
            <person name="Roa M.B."/>
            <person name="Lu M.J."/>
            <person name="Chang Y.Y."/>
            <person name="Ann P.J."/>
            <person name="Tsai J.N."/>
            <person name="Chen C.Y."/>
            <person name="Tzean S.S."/>
            <person name="Ota Y."/>
            <person name="Hattori T."/>
            <person name="Sahashi N."/>
            <person name="Liou R.F."/>
            <person name="Kikuchi T."/>
            <person name="Tsai I.J."/>
        </authorList>
    </citation>
    <scope>NUCLEOTIDE SEQUENCE [LARGE SCALE GENOMIC DNA]</scope>
    <source>
        <strain evidence="2 3">FFPRI411160</strain>
    </source>
</reference>
<name>A0A286UTQ1_9AGAM</name>
<dbReference type="InterPro" id="IPR002925">
    <property type="entry name" value="Dienelactn_hydro"/>
</dbReference>
<protein>
    <submittedName>
        <fullName evidence="2">Alpha beta-hydrolase</fullName>
    </submittedName>
</protein>
<evidence type="ECO:0000259" key="1">
    <source>
        <dbReference type="Pfam" id="PF01738"/>
    </source>
</evidence>